<keyword evidence="1" id="KW-0479">Metal-binding</keyword>
<dbReference type="GO" id="GO:0046872">
    <property type="term" value="F:metal ion binding"/>
    <property type="evidence" value="ECO:0007669"/>
    <property type="project" value="UniProtKB-KW"/>
</dbReference>
<proteinExistence type="predicted"/>
<name>A0A315XPS4_9EURY</name>
<dbReference type="InterPro" id="IPR036705">
    <property type="entry name" value="Ribosyl_crysJ1_sf"/>
</dbReference>
<dbReference type="InterPro" id="IPR050792">
    <property type="entry name" value="ADP-ribosylglycohydrolase"/>
</dbReference>
<protein>
    <submittedName>
        <fullName evidence="2">ADP-ribosylglycohydrolase</fullName>
    </submittedName>
</protein>
<dbReference type="GO" id="GO:0016787">
    <property type="term" value="F:hydrolase activity"/>
    <property type="evidence" value="ECO:0007669"/>
    <property type="project" value="UniProtKB-KW"/>
</dbReference>
<dbReference type="InterPro" id="IPR005502">
    <property type="entry name" value="Ribosyl_crysJ1"/>
</dbReference>
<dbReference type="Proteomes" id="UP000251717">
    <property type="component" value="Unassembled WGS sequence"/>
</dbReference>
<gene>
    <name evidence="2" type="ORF">MBBTH_03040</name>
</gene>
<feature type="binding site" evidence="1">
    <location>
        <position position="215"/>
    </location>
    <ligand>
        <name>Mg(2+)</name>
        <dbReference type="ChEBI" id="CHEBI:18420"/>
        <label>1</label>
    </ligand>
</feature>
<keyword evidence="1" id="KW-0460">Magnesium</keyword>
<keyword evidence="3" id="KW-1185">Reference proteome</keyword>
<evidence type="ECO:0000313" key="3">
    <source>
        <dbReference type="Proteomes" id="UP000251717"/>
    </source>
</evidence>
<keyword evidence="2" id="KW-0378">Hydrolase</keyword>
<sequence length="265" mass="29665">MKGIIGAISGDIIGSTREHYRIKTKDFDLFPFGSTFTDDTVMTLAIASWLCEDKDSIDVLIKNLKFYGNRYIHAGYGRSFLNWLAMDDPKPYGSWANGSAMRVSPCAWVANSLEEAQRLAKMSAIVSHDHPEGIKGALSTCDAIYLARTGASKDEIKSHIERNYNYNLSRRLDDIRPYYQFELSCALSVPESIICFLEAEDFEDTIRNAISLGGDSDTQAAIAGSIASAYWDVPLDIYDKSLGYLDETLQSAYVEFERKFILPNL</sequence>
<dbReference type="PANTHER" id="PTHR16222">
    <property type="entry name" value="ADP-RIBOSYLGLYCOHYDROLASE"/>
    <property type="match status" value="1"/>
</dbReference>
<reference evidence="2 3" key="1">
    <citation type="submission" date="2017-03" db="EMBL/GenBank/DDBJ databases">
        <title>Genome sequence of Methanobrevibacter thaueri.</title>
        <authorList>
            <person name="Poehlein A."/>
            <person name="Seedorf H."/>
            <person name="Daniel R."/>
        </authorList>
    </citation>
    <scope>NUCLEOTIDE SEQUENCE [LARGE SCALE GENOMIC DNA]</scope>
    <source>
        <strain evidence="2 3">DSM 11995</strain>
    </source>
</reference>
<dbReference type="OrthoDB" id="114878at2157"/>
<dbReference type="EMBL" id="MZGS01000014">
    <property type="protein sequence ID" value="PWB88160.1"/>
    <property type="molecule type" value="Genomic_DNA"/>
</dbReference>
<comment type="caution">
    <text evidence="2">The sequence shown here is derived from an EMBL/GenBank/DDBJ whole genome shotgun (WGS) entry which is preliminary data.</text>
</comment>
<comment type="cofactor">
    <cofactor evidence="1">
        <name>Mg(2+)</name>
        <dbReference type="ChEBI" id="CHEBI:18420"/>
    </cofactor>
    <text evidence="1">Binds 2 magnesium ions per subunit.</text>
</comment>
<evidence type="ECO:0000313" key="2">
    <source>
        <dbReference type="EMBL" id="PWB88160.1"/>
    </source>
</evidence>
<organism evidence="2 3">
    <name type="scientific">Methanobrevibacter thaueri</name>
    <dbReference type="NCBI Taxonomy" id="190975"/>
    <lineage>
        <taxon>Archaea</taxon>
        <taxon>Methanobacteriati</taxon>
        <taxon>Methanobacteriota</taxon>
        <taxon>Methanomada group</taxon>
        <taxon>Methanobacteria</taxon>
        <taxon>Methanobacteriales</taxon>
        <taxon>Methanobacteriaceae</taxon>
        <taxon>Methanobrevibacter</taxon>
    </lineage>
</organism>
<dbReference type="Pfam" id="PF03747">
    <property type="entry name" value="ADP_ribosyl_GH"/>
    <property type="match status" value="1"/>
</dbReference>
<dbReference type="RefSeq" id="WP_116591291.1">
    <property type="nucleotide sequence ID" value="NZ_MZGS01000014.1"/>
</dbReference>
<evidence type="ECO:0000256" key="1">
    <source>
        <dbReference type="PIRSR" id="PIRSR605502-1"/>
    </source>
</evidence>
<dbReference type="AlphaFoldDB" id="A0A315XPS4"/>
<feature type="binding site" evidence="1">
    <location>
        <position position="217"/>
    </location>
    <ligand>
        <name>Mg(2+)</name>
        <dbReference type="ChEBI" id="CHEBI:18420"/>
        <label>1</label>
    </ligand>
</feature>
<feature type="binding site" evidence="1">
    <location>
        <position position="37"/>
    </location>
    <ligand>
        <name>Mg(2+)</name>
        <dbReference type="ChEBI" id="CHEBI:18420"/>
        <label>1</label>
    </ligand>
</feature>
<dbReference type="Gene3D" id="1.10.4080.10">
    <property type="entry name" value="ADP-ribosylation/Crystallin J1"/>
    <property type="match status" value="1"/>
</dbReference>
<dbReference type="SUPFAM" id="SSF101478">
    <property type="entry name" value="ADP-ribosylglycohydrolase"/>
    <property type="match status" value="1"/>
</dbReference>
<feature type="binding site" evidence="1">
    <location>
        <position position="39"/>
    </location>
    <ligand>
        <name>Mg(2+)</name>
        <dbReference type="ChEBI" id="CHEBI:18420"/>
        <label>1</label>
    </ligand>
</feature>
<feature type="binding site" evidence="1">
    <location>
        <position position="218"/>
    </location>
    <ligand>
        <name>Mg(2+)</name>
        <dbReference type="ChEBI" id="CHEBI:18420"/>
        <label>1</label>
    </ligand>
</feature>
<feature type="binding site" evidence="1">
    <location>
        <position position="38"/>
    </location>
    <ligand>
        <name>Mg(2+)</name>
        <dbReference type="ChEBI" id="CHEBI:18420"/>
        <label>1</label>
    </ligand>
</feature>
<dbReference type="PANTHER" id="PTHR16222:SF12">
    <property type="entry name" value="ADP-RIBOSYLGLYCOHYDROLASE-RELATED"/>
    <property type="match status" value="1"/>
</dbReference>
<accession>A0A315XPS4</accession>